<protein>
    <submittedName>
        <fullName evidence="2">Uncharacterized protein</fullName>
    </submittedName>
</protein>
<feature type="region of interest" description="Disordered" evidence="1">
    <location>
        <begin position="13"/>
        <end position="34"/>
    </location>
</feature>
<dbReference type="Proteomes" id="UP001283361">
    <property type="component" value="Unassembled WGS sequence"/>
</dbReference>
<evidence type="ECO:0000256" key="1">
    <source>
        <dbReference type="SAM" id="MobiDB-lite"/>
    </source>
</evidence>
<evidence type="ECO:0000313" key="3">
    <source>
        <dbReference type="Proteomes" id="UP001283361"/>
    </source>
</evidence>
<gene>
    <name evidence="2" type="ORF">RRG08_016862</name>
</gene>
<proteinExistence type="predicted"/>
<dbReference type="AlphaFoldDB" id="A0AAE0XMR6"/>
<sequence>MRWWTIEAQLKENRKDHDTRDASNQSDGEKYGQSINNPSWCPVIKALSETLHGEVTLTGRWQELEYRHRSSGPIIILQTATSPRAQLDQLMMI</sequence>
<reference evidence="2" key="1">
    <citation type="journal article" date="2023" name="G3 (Bethesda)">
        <title>A reference genome for the long-term kleptoplast-retaining sea slug Elysia crispata morphotype clarki.</title>
        <authorList>
            <person name="Eastman K.E."/>
            <person name="Pendleton A.L."/>
            <person name="Shaikh M.A."/>
            <person name="Suttiyut T."/>
            <person name="Ogas R."/>
            <person name="Tomko P."/>
            <person name="Gavelis G."/>
            <person name="Widhalm J.R."/>
            <person name="Wisecaver J.H."/>
        </authorList>
    </citation>
    <scope>NUCLEOTIDE SEQUENCE</scope>
    <source>
        <strain evidence="2">ECLA1</strain>
    </source>
</reference>
<dbReference type="EMBL" id="JAWDGP010008031">
    <property type="protein sequence ID" value="KAK3696812.1"/>
    <property type="molecule type" value="Genomic_DNA"/>
</dbReference>
<accession>A0AAE0XMR6</accession>
<organism evidence="2 3">
    <name type="scientific">Elysia crispata</name>
    <name type="common">lettuce slug</name>
    <dbReference type="NCBI Taxonomy" id="231223"/>
    <lineage>
        <taxon>Eukaryota</taxon>
        <taxon>Metazoa</taxon>
        <taxon>Spiralia</taxon>
        <taxon>Lophotrochozoa</taxon>
        <taxon>Mollusca</taxon>
        <taxon>Gastropoda</taxon>
        <taxon>Heterobranchia</taxon>
        <taxon>Euthyneura</taxon>
        <taxon>Panpulmonata</taxon>
        <taxon>Sacoglossa</taxon>
        <taxon>Placobranchoidea</taxon>
        <taxon>Plakobranchidae</taxon>
        <taxon>Elysia</taxon>
    </lineage>
</organism>
<keyword evidence="3" id="KW-1185">Reference proteome</keyword>
<evidence type="ECO:0000313" key="2">
    <source>
        <dbReference type="EMBL" id="KAK3696812.1"/>
    </source>
</evidence>
<comment type="caution">
    <text evidence="2">The sequence shown here is derived from an EMBL/GenBank/DDBJ whole genome shotgun (WGS) entry which is preliminary data.</text>
</comment>
<name>A0AAE0XMR6_9GAST</name>